<evidence type="ECO:0000256" key="1">
    <source>
        <dbReference type="ARBA" id="ARBA00018672"/>
    </source>
</evidence>
<evidence type="ECO:0000259" key="8">
    <source>
        <dbReference type="PROSITE" id="PS50110"/>
    </source>
</evidence>
<dbReference type="PANTHER" id="PTHR43280:SF28">
    <property type="entry name" value="HTH-TYPE TRANSCRIPTIONAL ACTIVATOR RHAS"/>
    <property type="match status" value="1"/>
</dbReference>
<dbReference type="InterPro" id="IPR001789">
    <property type="entry name" value="Sig_transdc_resp-reg_receiver"/>
</dbReference>
<dbReference type="GO" id="GO:0043565">
    <property type="term" value="F:sequence-specific DNA binding"/>
    <property type="evidence" value="ECO:0007669"/>
    <property type="project" value="InterPro"/>
</dbReference>
<evidence type="ECO:0000313" key="9">
    <source>
        <dbReference type="EMBL" id="PPK81092.1"/>
    </source>
</evidence>
<organism evidence="9 10">
    <name type="scientific">Lacrimispora xylanisolvens</name>
    <dbReference type="NCBI Taxonomy" id="384636"/>
    <lineage>
        <taxon>Bacteria</taxon>
        <taxon>Bacillati</taxon>
        <taxon>Bacillota</taxon>
        <taxon>Clostridia</taxon>
        <taxon>Lachnospirales</taxon>
        <taxon>Lachnospiraceae</taxon>
        <taxon>Lacrimispora</taxon>
    </lineage>
</organism>
<proteinExistence type="predicted"/>
<dbReference type="InterPro" id="IPR009057">
    <property type="entry name" value="Homeodomain-like_sf"/>
</dbReference>
<dbReference type="InterPro" id="IPR011006">
    <property type="entry name" value="CheY-like_superfamily"/>
</dbReference>
<reference evidence="9 10" key="1">
    <citation type="submission" date="2018-02" db="EMBL/GenBank/DDBJ databases">
        <title>Genomic Encyclopedia of Archaeal and Bacterial Type Strains, Phase II (KMG-II): from individual species to whole genera.</title>
        <authorList>
            <person name="Goeker M."/>
        </authorList>
    </citation>
    <scope>NUCLEOTIDE SEQUENCE [LARGE SCALE GENOMIC DNA]</scope>
    <source>
        <strain evidence="9 10">DSM 3808</strain>
    </source>
</reference>
<dbReference type="SMART" id="SM00448">
    <property type="entry name" value="REC"/>
    <property type="match status" value="1"/>
</dbReference>
<evidence type="ECO:0000256" key="3">
    <source>
        <dbReference type="ARBA" id="ARBA00023125"/>
    </source>
</evidence>
<dbReference type="Gene3D" id="1.10.10.60">
    <property type="entry name" value="Homeodomain-like"/>
    <property type="match status" value="2"/>
</dbReference>
<dbReference type="PANTHER" id="PTHR43280">
    <property type="entry name" value="ARAC-FAMILY TRANSCRIPTIONAL REGULATOR"/>
    <property type="match status" value="1"/>
</dbReference>
<dbReference type="PROSITE" id="PS00041">
    <property type="entry name" value="HTH_ARAC_FAMILY_1"/>
    <property type="match status" value="1"/>
</dbReference>
<feature type="domain" description="HTH araC/xylS-type" evidence="7">
    <location>
        <begin position="164"/>
        <end position="262"/>
    </location>
</feature>
<evidence type="ECO:0000256" key="5">
    <source>
        <dbReference type="ARBA" id="ARBA00024867"/>
    </source>
</evidence>
<keyword evidence="10" id="KW-1185">Reference proteome</keyword>
<comment type="function">
    <text evidence="5">May play the central regulatory role in sporulation. It may be an element of the effector pathway responsible for the activation of sporulation genes in response to nutritional stress. Spo0A may act in concert with spo0H (a sigma factor) to control the expression of some genes that are critical to the sporulation process.</text>
</comment>
<dbReference type="PRINTS" id="PR00032">
    <property type="entry name" value="HTHARAC"/>
</dbReference>
<comment type="caution">
    <text evidence="9">The sequence shown here is derived from an EMBL/GenBank/DDBJ whole genome shotgun (WGS) entry which is preliminary data.</text>
</comment>
<keyword evidence="3" id="KW-0238">DNA-binding</keyword>
<protein>
    <recommendedName>
        <fullName evidence="1">Stage 0 sporulation protein A homolog</fullName>
    </recommendedName>
</protein>
<evidence type="ECO:0000256" key="6">
    <source>
        <dbReference type="PROSITE-ProRule" id="PRU00169"/>
    </source>
</evidence>
<dbReference type="PROSITE" id="PS50110">
    <property type="entry name" value="RESPONSE_REGULATORY"/>
    <property type="match status" value="1"/>
</dbReference>
<dbReference type="InterPro" id="IPR020449">
    <property type="entry name" value="Tscrpt_reg_AraC-type_HTH"/>
</dbReference>
<dbReference type="GO" id="GO:0003700">
    <property type="term" value="F:DNA-binding transcription factor activity"/>
    <property type="evidence" value="ECO:0007669"/>
    <property type="project" value="InterPro"/>
</dbReference>
<dbReference type="EMBL" id="PTJA01000005">
    <property type="protein sequence ID" value="PPK81092.1"/>
    <property type="molecule type" value="Genomic_DNA"/>
</dbReference>
<feature type="modified residue" description="4-aspartylphosphate" evidence="6">
    <location>
        <position position="55"/>
    </location>
</feature>
<dbReference type="Gene3D" id="3.40.50.2300">
    <property type="match status" value="1"/>
</dbReference>
<evidence type="ECO:0000256" key="4">
    <source>
        <dbReference type="ARBA" id="ARBA00023163"/>
    </source>
</evidence>
<dbReference type="RefSeq" id="WP_104437066.1">
    <property type="nucleotide sequence ID" value="NZ_PTJA01000005.1"/>
</dbReference>
<dbReference type="InterPro" id="IPR018060">
    <property type="entry name" value="HTH_AraC"/>
</dbReference>
<dbReference type="GO" id="GO:0000160">
    <property type="term" value="P:phosphorelay signal transduction system"/>
    <property type="evidence" value="ECO:0007669"/>
    <property type="project" value="InterPro"/>
</dbReference>
<dbReference type="SUPFAM" id="SSF46689">
    <property type="entry name" value="Homeodomain-like"/>
    <property type="match status" value="2"/>
</dbReference>
<dbReference type="PROSITE" id="PS01124">
    <property type="entry name" value="HTH_ARAC_FAMILY_2"/>
    <property type="match status" value="1"/>
</dbReference>
<dbReference type="OrthoDB" id="1048065at2"/>
<keyword evidence="4" id="KW-0804">Transcription</keyword>
<keyword evidence="6" id="KW-0597">Phosphoprotein</keyword>
<sequence>MYRLMIVEDEMIERMVLKKMLQKKFGEDCTIYEARNGIEAVELFRKEDIQIIILDIGMPGMNGIQAAEIMRKENSRCCLIFLTAYDRFDYAKKAISIRAMEYILKPYSQKEVISVVEEALRVTDDWNGNGIKAIQTIQNEAEEQKELMEEETDLNSSRLSVMASMVMEYIKSNFMNEISMSETARAIGYSEPYFCKMFKQQFGQSFTSYLAEYRVGEAKKMLEQPNVNVKEIGARVGYTDNNYFTKVFKRLEGLNPSEYRMNKLKELQS</sequence>
<evidence type="ECO:0000259" key="7">
    <source>
        <dbReference type="PROSITE" id="PS01124"/>
    </source>
</evidence>
<feature type="domain" description="Response regulatory" evidence="8">
    <location>
        <begin position="3"/>
        <end position="120"/>
    </location>
</feature>
<dbReference type="Proteomes" id="UP000237749">
    <property type="component" value="Unassembled WGS sequence"/>
</dbReference>
<dbReference type="SMART" id="SM00342">
    <property type="entry name" value="HTH_ARAC"/>
    <property type="match status" value="1"/>
</dbReference>
<dbReference type="CDD" id="cd17536">
    <property type="entry name" value="REC_YesN-like"/>
    <property type="match status" value="1"/>
</dbReference>
<evidence type="ECO:0000313" key="10">
    <source>
        <dbReference type="Proteomes" id="UP000237749"/>
    </source>
</evidence>
<dbReference type="InterPro" id="IPR018062">
    <property type="entry name" value="HTH_AraC-typ_CS"/>
</dbReference>
<evidence type="ECO:0000256" key="2">
    <source>
        <dbReference type="ARBA" id="ARBA00023015"/>
    </source>
</evidence>
<dbReference type="AlphaFoldDB" id="A0A2S6HTQ7"/>
<gene>
    <name evidence="9" type="ORF">BXY41_105314</name>
</gene>
<keyword evidence="2" id="KW-0805">Transcription regulation</keyword>
<dbReference type="SUPFAM" id="SSF52172">
    <property type="entry name" value="CheY-like"/>
    <property type="match status" value="1"/>
</dbReference>
<dbReference type="Pfam" id="PF00072">
    <property type="entry name" value="Response_reg"/>
    <property type="match status" value="1"/>
</dbReference>
<accession>A0A2S6HTQ7</accession>
<name>A0A2S6HTQ7_9FIRM</name>
<dbReference type="Pfam" id="PF12833">
    <property type="entry name" value="HTH_18"/>
    <property type="match status" value="1"/>
</dbReference>